<name>A0A7L6N2N7_9MOLU</name>
<evidence type="ECO:0000313" key="5">
    <source>
        <dbReference type="Proteomes" id="UP000512167"/>
    </source>
</evidence>
<evidence type="ECO:0000256" key="2">
    <source>
        <dbReference type="ARBA" id="ARBA00022898"/>
    </source>
</evidence>
<dbReference type="InterPro" id="IPR001926">
    <property type="entry name" value="TrpB-like_PALP"/>
</dbReference>
<accession>A0A7L6N2N7</accession>
<evidence type="ECO:0000259" key="3">
    <source>
        <dbReference type="PROSITE" id="PS51186"/>
    </source>
</evidence>
<evidence type="ECO:0000313" key="4">
    <source>
        <dbReference type="EMBL" id="QLY39488.1"/>
    </source>
</evidence>
<dbReference type="Gene3D" id="3.40.630.30">
    <property type="match status" value="1"/>
</dbReference>
<dbReference type="CDD" id="cd04301">
    <property type="entry name" value="NAT_SF"/>
    <property type="match status" value="1"/>
</dbReference>
<dbReference type="GO" id="GO:0016747">
    <property type="term" value="F:acyltransferase activity, transferring groups other than amino-acyl groups"/>
    <property type="evidence" value="ECO:0007669"/>
    <property type="project" value="InterPro"/>
</dbReference>
<dbReference type="Gene3D" id="3.40.50.1100">
    <property type="match status" value="2"/>
</dbReference>
<dbReference type="InterPro" id="IPR000182">
    <property type="entry name" value="GNAT_dom"/>
</dbReference>
<dbReference type="Proteomes" id="UP000512167">
    <property type="component" value="Chromosome"/>
</dbReference>
<dbReference type="GO" id="GO:1901605">
    <property type="term" value="P:alpha-amino acid metabolic process"/>
    <property type="evidence" value="ECO:0007669"/>
    <property type="project" value="UniProtKB-ARBA"/>
</dbReference>
<dbReference type="RefSeq" id="WP_312031958.1">
    <property type="nucleotide sequence ID" value="NZ_CP051151.1"/>
</dbReference>
<organism evidence="4 5">
    <name type="scientific">Hujiaoplasma nucleasis</name>
    <dbReference type="NCBI Taxonomy" id="2725268"/>
    <lineage>
        <taxon>Bacteria</taxon>
        <taxon>Bacillati</taxon>
        <taxon>Mycoplasmatota</taxon>
        <taxon>Mollicutes</taxon>
        <taxon>Candidatus Izemoplasmatales</taxon>
        <taxon>Hujiaoplasmataceae</taxon>
        <taxon>Hujiaoplasma</taxon>
    </lineage>
</organism>
<sequence length="397" mass="45706">MKKIGKTPLLRARNIEKKLGVKRIYLKLEGANSTGSKQDRFVERIVYSAISQNKKIIVAEGSKPYLKSLSFFTDLYHIKLKVIQYKNQKWKNSLGSHVIVIDQSHQTKSSVEKNIDIHMDKTNDFRAIEGLDHKGLAELAYKEIAEEMIDKMKKPATSVFYTHSKDYHDSIYNGYLMDSMKSQNPMPEIYTIEEGNYDKDLITTDLLDQAYRLLSRTEHLKLKKKQAIVLAHFIAKVNQGDISDGEHIIILEQAKTRLQMTRLENFNEISKDEILSYVDHYLDRYSDPLEEASDALDNAIDKGFILIASRDDSIDGVCIVVHTGFDHFIPTYHLAYIGTNPNSKGRGLGTELIEYAVNLSDGNISLHVDLDNYRAKKLYEKMGFKHIYNRMIFQREE</sequence>
<feature type="domain" description="N-acetyltransferase" evidence="3">
    <location>
        <begin position="261"/>
        <end position="397"/>
    </location>
</feature>
<dbReference type="Pfam" id="PF00583">
    <property type="entry name" value="Acetyltransf_1"/>
    <property type="match status" value="1"/>
</dbReference>
<keyword evidence="5" id="KW-1185">Reference proteome</keyword>
<dbReference type="Pfam" id="PF00291">
    <property type="entry name" value="PALP"/>
    <property type="match status" value="1"/>
</dbReference>
<dbReference type="AlphaFoldDB" id="A0A7L6N2N7"/>
<dbReference type="SUPFAM" id="SSF55729">
    <property type="entry name" value="Acyl-CoA N-acyltransferases (Nat)"/>
    <property type="match status" value="1"/>
</dbReference>
<gene>
    <name evidence="4" type="ORF">HF295_00875</name>
</gene>
<dbReference type="EMBL" id="CP051151">
    <property type="protein sequence ID" value="QLY39488.1"/>
    <property type="molecule type" value="Genomic_DNA"/>
</dbReference>
<keyword evidence="2" id="KW-0663">Pyridoxal phosphate</keyword>
<dbReference type="KEGG" id="tbk:HF295_00875"/>
<dbReference type="InterPro" id="IPR016181">
    <property type="entry name" value="Acyl_CoA_acyltransferase"/>
</dbReference>
<reference evidence="4 5" key="1">
    <citation type="submission" date="2020-04" db="EMBL/GenBank/DDBJ databases">
        <authorList>
            <person name="Zheng R.K."/>
            <person name="Sun C.M."/>
        </authorList>
    </citation>
    <scope>NUCLEOTIDE SEQUENCE [LARGE SCALE GENOMIC DNA]</scope>
    <source>
        <strain evidence="5">zrk29</strain>
    </source>
</reference>
<protein>
    <submittedName>
        <fullName evidence="4">Pyridoxal-phosphate dependent enzyme</fullName>
    </submittedName>
</protein>
<dbReference type="InterPro" id="IPR036052">
    <property type="entry name" value="TrpB-like_PALP_sf"/>
</dbReference>
<proteinExistence type="predicted"/>
<dbReference type="SUPFAM" id="SSF53686">
    <property type="entry name" value="Tryptophan synthase beta subunit-like PLP-dependent enzymes"/>
    <property type="match status" value="1"/>
</dbReference>
<dbReference type="PROSITE" id="PS51186">
    <property type="entry name" value="GNAT"/>
    <property type="match status" value="1"/>
</dbReference>
<evidence type="ECO:0000256" key="1">
    <source>
        <dbReference type="ARBA" id="ARBA00001933"/>
    </source>
</evidence>
<comment type="cofactor">
    <cofactor evidence="1">
        <name>pyridoxal 5'-phosphate</name>
        <dbReference type="ChEBI" id="CHEBI:597326"/>
    </cofactor>
</comment>